<name>A0A3N4IIS4_ASCIM</name>
<evidence type="ECO:0000313" key="2">
    <source>
        <dbReference type="Proteomes" id="UP000275078"/>
    </source>
</evidence>
<dbReference type="Proteomes" id="UP000275078">
    <property type="component" value="Unassembled WGS sequence"/>
</dbReference>
<proteinExistence type="predicted"/>
<evidence type="ECO:0000313" key="1">
    <source>
        <dbReference type="EMBL" id="RPA84071.1"/>
    </source>
</evidence>
<dbReference type="AlphaFoldDB" id="A0A3N4IIS4"/>
<accession>A0A3N4IIS4</accession>
<dbReference type="EMBL" id="ML119661">
    <property type="protein sequence ID" value="RPA84071.1"/>
    <property type="molecule type" value="Genomic_DNA"/>
</dbReference>
<protein>
    <submittedName>
        <fullName evidence="1">Uncharacterized protein</fullName>
    </submittedName>
</protein>
<sequence length="327" mass="35877">MAPIPTTGSLLNPYSTASLFAIVPPTITPYPTTSTDTSKLLWSYCPKLTAPANSLCARRIRHPDDPVLNLAFPGDLIKEFRLSKLPASVPESDPKWKGNIVLNASGADEDTIRLLWDKAEELRETFGEYYSIIAMDFDRFDGTATDDDLETVSVEMVVKGTGLMETGVRVPKVGVKDYLDPGLMVIPEASDYYDFSGDFVTTDGPVYPPDYMIRRPLLSPDDDGEAFESEPEEPVTFTELVAVGEADQAPEGKLPSEAELANINKDSLASQPEVFPILALPSLKELLYKEGGEYDVPKLTAAELRQARESEAAARKAAAKWNNLRPQ</sequence>
<gene>
    <name evidence="1" type="ORF">BJ508DRAFT_360073</name>
</gene>
<keyword evidence="2" id="KW-1185">Reference proteome</keyword>
<organism evidence="1 2">
    <name type="scientific">Ascobolus immersus RN42</name>
    <dbReference type="NCBI Taxonomy" id="1160509"/>
    <lineage>
        <taxon>Eukaryota</taxon>
        <taxon>Fungi</taxon>
        <taxon>Dikarya</taxon>
        <taxon>Ascomycota</taxon>
        <taxon>Pezizomycotina</taxon>
        <taxon>Pezizomycetes</taxon>
        <taxon>Pezizales</taxon>
        <taxon>Ascobolaceae</taxon>
        <taxon>Ascobolus</taxon>
    </lineage>
</organism>
<reference evidence="1 2" key="1">
    <citation type="journal article" date="2018" name="Nat. Ecol. Evol.">
        <title>Pezizomycetes genomes reveal the molecular basis of ectomycorrhizal truffle lifestyle.</title>
        <authorList>
            <person name="Murat C."/>
            <person name="Payen T."/>
            <person name="Noel B."/>
            <person name="Kuo A."/>
            <person name="Morin E."/>
            <person name="Chen J."/>
            <person name="Kohler A."/>
            <person name="Krizsan K."/>
            <person name="Balestrini R."/>
            <person name="Da Silva C."/>
            <person name="Montanini B."/>
            <person name="Hainaut M."/>
            <person name="Levati E."/>
            <person name="Barry K.W."/>
            <person name="Belfiori B."/>
            <person name="Cichocki N."/>
            <person name="Clum A."/>
            <person name="Dockter R.B."/>
            <person name="Fauchery L."/>
            <person name="Guy J."/>
            <person name="Iotti M."/>
            <person name="Le Tacon F."/>
            <person name="Lindquist E.A."/>
            <person name="Lipzen A."/>
            <person name="Malagnac F."/>
            <person name="Mello A."/>
            <person name="Molinier V."/>
            <person name="Miyauchi S."/>
            <person name="Poulain J."/>
            <person name="Riccioni C."/>
            <person name="Rubini A."/>
            <person name="Sitrit Y."/>
            <person name="Splivallo R."/>
            <person name="Traeger S."/>
            <person name="Wang M."/>
            <person name="Zifcakova L."/>
            <person name="Wipf D."/>
            <person name="Zambonelli A."/>
            <person name="Paolocci F."/>
            <person name="Nowrousian M."/>
            <person name="Ottonello S."/>
            <person name="Baldrian P."/>
            <person name="Spatafora J.W."/>
            <person name="Henrissat B."/>
            <person name="Nagy L.G."/>
            <person name="Aury J.M."/>
            <person name="Wincker P."/>
            <person name="Grigoriev I.V."/>
            <person name="Bonfante P."/>
            <person name="Martin F.M."/>
        </authorList>
    </citation>
    <scope>NUCLEOTIDE SEQUENCE [LARGE SCALE GENOMIC DNA]</scope>
    <source>
        <strain evidence="1 2">RN42</strain>
    </source>
</reference>